<dbReference type="InterPro" id="IPR048279">
    <property type="entry name" value="MdtK-like"/>
</dbReference>
<name>A0A1H0C0T9_9BACT</name>
<sequence>MKNKNFMSFFHIWRLSWPQVLMMVFHFGIGFVDVLVAGRLGKDVQACMGLTTQAMFFFLVVASAVANGSVAAISQSLGAGLEKRAKRFIGLGFQIGIIAGVIIVVFGNIFLDNLLTLLHLPTKIYPIGRYLLKVYLLIIPAYYLLLITNAFFRAQQKVIIPLFATMLVTLVNTIGDFGLGLGLWGLPSLGYKGLAWSTFASILTGFLFNFVILMKQKLLVRESFAPWRWIKKAFFYLYKVAWPAGLMQIVWHSAYLALYAIVAALPFNNVVALAGMSAGIRIESFLFLPAFAFNFTASILVGHFLGAGDIIKAKRVGYQVLGFGFILVSILTLILFFFLKPITYFIAPDPSVAIEAMNYLKFNMSAIIFLVPAMVLGGALTGAGATFYQLTVIFISTWLTRIPLAYFLGHIIFKTATGVWLAMFLSMGIQAGLTFYVYQFKNWDKFALRKKKIICTEEL</sequence>
<feature type="transmembrane region" description="Helical" evidence="10">
    <location>
        <begin position="53"/>
        <end position="76"/>
    </location>
</feature>
<evidence type="ECO:0000256" key="3">
    <source>
        <dbReference type="ARBA" id="ARBA00022449"/>
    </source>
</evidence>
<evidence type="ECO:0000256" key="8">
    <source>
        <dbReference type="ARBA" id="ARBA00023136"/>
    </source>
</evidence>
<gene>
    <name evidence="11" type="ORF">SAMN04488516_102363</name>
</gene>
<dbReference type="OrthoDB" id="9776324at2"/>
<feature type="transmembrane region" description="Helical" evidence="10">
    <location>
        <begin position="419"/>
        <end position="438"/>
    </location>
</feature>
<evidence type="ECO:0000256" key="2">
    <source>
        <dbReference type="ARBA" id="ARBA00022448"/>
    </source>
</evidence>
<evidence type="ECO:0000256" key="10">
    <source>
        <dbReference type="SAM" id="Phobius"/>
    </source>
</evidence>
<evidence type="ECO:0000256" key="5">
    <source>
        <dbReference type="ARBA" id="ARBA00022692"/>
    </source>
</evidence>
<dbReference type="PIRSF" id="PIRSF006603">
    <property type="entry name" value="DinF"/>
    <property type="match status" value="1"/>
</dbReference>
<dbReference type="RefSeq" id="WP_092063872.1">
    <property type="nucleotide sequence ID" value="NZ_FNIN01000002.1"/>
</dbReference>
<feature type="transmembrane region" description="Helical" evidence="10">
    <location>
        <begin position="88"/>
        <end position="110"/>
    </location>
</feature>
<evidence type="ECO:0000256" key="7">
    <source>
        <dbReference type="ARBA" id="ARBA00023065"/>
    </source>
</evidence>
<keyword evidence="3" id="KW-0050">Antiport</keyword>
<protein>
    <recommendedName>
        <fullName evidence="9">Multidrug-efflux transporter</fullName>
    </recommendedName>
</protein>
<dbReference type="PANTHER" id="PTHR43298">
    <property type="entry name" value="MULTIDRUG RESISTANCE PROTEIN NORM-RELATED"/>
    <property type="match status" value="1"/>
</dbReference>
<dbReference type="Pfam" id="PF01554">
    <property type="entry name" value="MatE"/>
    <property type="match status" value="2"/>
</dbReference>
<keyword evidence="7" id="KW-0406">Ion transport</keyword>
<feature type="transmembrane region" description="Helical" evidence="10">
    <location>
        <begin position="159"/>
        <end position="181"/>
    </location>
</feature>
<feature type="transmembrane region" description="Helical" evidence="10">
    <location>
        <begin position="285"/>
        <end position="306"/>
    </location>
</feature>
<keyword evidence="5 10" id="KW-0812">Transmembrane</keyword>
<feature type="transmembrane region" description="Helical" evidence="10">
    <location>
        <begin position="233"/>
        <end position="251"/>
    </location>
</feature>
<keyword evidence="12" id="KW-1185">Reference proteome</keyword>
<feature type="transmembrane region" description="Helical" evidence="10">
    <location>
        <begin position="360"/>
        <end position="380"/>
    </location>
</feature>
<evidence type="ECO:0000256" key="6">
    <source>
        <dbReference type="ARBA" id="ARBA00022989"/>
    </source>
</evidence>
<dbReference type="CDD" id="cd13137">
    <property type="entry name" value="MATE_NorM_like"/>
    <property type="match status" value="1"/>
</dbReference>
<evidence type="ECO:0000313" key="11">
    <source>
        <dbReference type="EMBL" id="SDN51511.1"/>
    </source>
</evidence>
<evidence type="ECO:0000256" key="4">
    <source>
        <dbReference type="ARBA" id="ARBA00022475"/>
    </source>
</evidence>
<dbReference type="PANTHER" id="PTHR43298:SF2">
    <property type="entry name" value="FMN_FAD EXPORTER YEEO-RELATED"/>
    <property type="match status" value="1"/>
</dbReference>
<dbReference type="GO" id="GO:0015297">
    <property type="term" value="F:antiporter activity"/>
    <property type="evidence" value="ECO:0007669"/>
    <property type="project" value="UniProtKB-KW"/>
</dbReference>
<dbReference type="InterPro" id="IPR002528">
    <property type="entry name" value="MATE_fam"/>
</dbReference>
<organism evidence="11 12">
    <name type="scientific">Desulfonauticus submarinus</name>
    <dbReference type="NCBI Taxonomy" id="206665"/>
    <lineage>
        <taxon>Bacteria</taxon>
        <taxon>Pseudomonadati</taxon>
        <taxon>Thermodesulfobacteriota</taxon>
        <taxon>Desulfovibrionia</taxon>
        <taxon>Desulfovibrionales</taxon>
        <taxon>Desulfonauticaceae</taxon>
        <taxon>Desulfonauticus</taxon>
    </lineage>
</organism>
<proteinExistence type="predicted"/>
<dbReference type="EMBL" id="FNIN01000002">
    <property type="protein sequence ID" value="SDN51511.1"/>
    <property type="molecule type" value="Genomic_DNA"/>
</dbReference>
<feature type="transmembrane region" description="Helical" evidence="10">
    <location>
        <begin position="318"/>
        <end position="339"/>
    </location>
</feature>
<feature type="transmembrane region" description="Helical" evidence="10">
    <location>
        <begin position="193"/>
        <end position="212"/>
    </location>
</feature>
<evidence type="ECO:0000256" key="9">
    <source>
        <dbReference type="ARBA" id="ARBA00031636"/>
    </source>
</evidence>
<dbReference type="GO" id="GO:0005886">
    <property type="term" value="C:plasma membrane"/>
    <property type="evidence" value="ECO:0007669"/>
    <property type="project" value="UniProtKB-SubCell"/>
</dbReference>
<evidence type="ECO:0000256" key="1">
    <source>
        <dbReference type="ARBA" id="ARBA00004651"/>
    </source>
</evidence>
<feature type="transmembrane region" description="Helical" evidence="10">
    <location>
        <begin position="130"/>
        <end position="152"/>
    </location>
</feature>
<keyword evidence="4" id="KW-1003">Cell membrane</keyword>
<dbReference type="InterPro" id="IPR050222">
    <property type="entry name" value="MATE_MdtK"/>
</dbReference>
<feature type="transmembrane region" description="Helical" evidence="10">
    <location>
        <begin position="386"/>
        <end position="407"/>
    </location>
</feature>
<dbReference type="STRING" id="206665.SAMN04488516_102363"/>
<accession>A0A1H0C0T9</accession>
<keyword evidence="6 10" id="KW-1133">Transmembrane helix</keyword>
<reference evidence="11 12" key="1">
    <citation type="submission" date="2016-10" db="EMBL/GenBank/DDBJ databases">
        <authorList>
            <person name="de Groot N.N."/>
        </authorList>
    </citation>
    <scope>NUCLEOTIDE SEQUENCE [LARGE SCALE GENOMIC DNA]</scope>
    <source>
        <strain evidence="11 12">DSM 15269</strain>
    </source>
</reference>
<comment type="subcellular location">
    <subcellularLocation>
        <location evidence="1">Cell membrane</location>
        <topology evidence="1">Multi-pass membrane protein</topology>
    </subcellularLocation>
</comment>
<evidence type="ECO:0000313" key="12">
    <source>
        <dbReference type="Proteomes" id="UP000199602"/>
    </source>
</evidence>
<dbReference type="AlphaFoldDB" id="A0A1H0C0T9"/>
<dbReference type="GO" id="GO:0006811">
    <property type="term" value="P:monoatomic ion transport"/>
    <property type="evidence" value="ECO:0007669"/>
    <property type="project" value="UniProtKB-KW"/>
</dbReference>
<dbReference type="GO" id="GO:0042910">
    <property type="term" value="F:xenobiotic transmembrane transporter activity"/>
    <property type="evidence" value="ECO:0007669"/>
    <property type="project" value="InterPro"/>
</dbReference>
<keyword evidence="8 10" id="KW-0472">Membrane</keyword>
<keyword evidence="2" id="KW-0813">Transport</keyword>
<dbReference type="Proteomes" id="UP000199602">
    <property type="component" value="Unassembled WGS sequence"/>
</dbReference>
<feature type="transmembrane region" description="Helical" evidence="10">
    <location>
        <begin position="257"/>
        <end position="278"/>
    </location>
</feature>
<feature type="transmembrane region" description="Helical" evidence="10">
    <location>
        <begin position="20"/>
        <end position="41"/>
    </location>
</feature>
<dbReference type="NCBIfam" id="TIGR00797">
    <property type="entry name" value="matE"/>
    <property type="match status" value="1"/>
</dbReference>